<evidence type="ECO:0000313" key="8">
    <source>
        <dbReference type="EMBL" id="VEN53996.1"/>
    </source>
</evidence>
<evidence type="ECO:0000256" key="3">
    <source>
        <dbReference type="ARBA" id="ARBA00022737"/>
    </source>
</evidence>
<feature type="region of interest" description="Disordered" evidence="6">
    <location>
        <begin position="294"/>
        <end position="416"/>
    </location>
</feature>
<dbReference type="Pfam" id="PF00076">
    <property type="entry name" value="RRM_1"/>
    <property type="match status" value="2"/>
</dbReference>
<dbReference type="EMBL" id="CAACVG010009729">
    <property type="protein sequence ID" value="VEN53996.1"/>
    <property type="molecule type" value="Genomic_DNA"/>
</dbReference>
<dbReference type="InterPro" id="IPR000504">
    <property type="entry name" value="RRM_dom"/>
</dbReference>
<evidence type="ECO:0000256" key="1">
    <source>
        <dbReference type="ARBA" id="ARBA00004496"/>
    </source>
</evidence>
<dbReference type="CDD" id="cd12250">
    <property type="entry name" value="RRM2_hnRNPR_like"/>
    <property type="match status" value="1"/>
</dbReference>
<feature type="domain" description="RRM" evidence="7">
    <location>
        <begin position="31"/>
        <end position="113"/>
    </location>
</feature>
<reference evidence="8 9" key="1">
    <citation type="submission" date="2019-01" db="EMBL/GenBank/DDBJ databases">
        <authorList>
            <person name="Sayadi A."/>
        </authorList>
    </citation>
    <scope>NUCLEOTIDE SEQUENCE [LARGE SCALE GENOMIC DNA]</scope>
</reference>
<dbReference type="InterPro" id="IPR006535">
    <property type="entry name" value="HnRNP_R/Q_splicing_fac"/>
</dbReference>
<keyword evidence="2" id="KW-0963">Cytoplasm</keyword>
<dbReference type="InterPro" id="IPR012677">
    <property type="entry name" value="Nucleotide-bd_a/b_plait_sf"/>
</dbReference>
<dbReference type="FunFam" id="3.30.70.330:FF:000175">
    <property type="entry name" value="Heterogeneous nuclear ribonucleoprotein Q"/>
    <property type="match status" value="1"/>
</dbReference>
<organism evidence="8 9">
    <name type="scientific">Callosobruchus maculatus</name>
    <name type="common">Southern cowpea weevil</name>
    <name type="synonym">Pulse bruchid</name>
    <dbReference type="NCBI Taxonomy" id="64391"/>
    <lineage>
        <taxon>Eukaryota</taxon>
        <taxon>Metazoa</taxon>
        <taxon>Ecdysozoa</taxon>
        <taxon>Arthropoda</taxon>
        <taxon>Hexapoda</taxon>
        <taxon>Insecta</taxon>
        <taxon>Pterygota</taxon>
        <taxon>Neoptera</taxon>
        <taxon>Endopterygota</taxon>
        <taxon>Coleoptera</taxon>
        <taxon>Polyphaga</taxon>
        <taxon>Cucujiformia</taxon>
        <taxon>Chrysomeloidea</taxon>
        <taxon>Chrysomelidae</taxon>
        <taxon>Bruchinae</taxon>
        <taxon>Bruchini</taxon>
        <taxon>Callosobruchus</taxon>
    </lineage>
</organism>
<name>A0A653D3S2_CALMS</name>
<evidence type="ECO:0000259" key="7">
    <source>
        <dbReference type="PROSITE" id="PS50102"/>
    </source>
</evidence>
<dbReference type="InterPro" id="IPR035979">
    <property type="entry name" value="RBD_domain_sf"/>
</dbReference>
<sequence>MFFFCFFNPQLDNYEIKPGKTLKINISVPNLRLFVGNIPKSKGKEEILEEFGKLTAGLVEVIIYSSPDDKKKNRGFCFLEYESHKAASLAKRRLGTGRIKVWGCDIIVDWADPQEEPDEQTMSKVKVLYVRNLTQEITEEKLKASFEAFGKVERVKKIKDYAFIHFEDRDNAVKAMEELDGKEMGGSHIEVSLAKPPSDKKKKEEILRARERRMMQMMQVRGGSMMPGTMPLRGPPGQAGSRGSSGMRGGPMGRGDYDYDYDYYGYGDYRGGYSDPYYDDFYRYEDYYYDYQSVPTPARGRGRQPPPAGRGRGVVARGRAGGPPARGAAAGAGNRAAAGRAGAPGPRGAQRPSARGVGRAKGSLPGKRKFDGGHQNQGETKRRYQSQNWGNQPLAQQPLDLNGDQQWYQDSYSAWS</sequence>
<feature type="compositionally biased region" description="Polar residues" evidence="6">
    <location>
        <begin position="403"/>
        <end position="416"/>
    </location>
</feature>
<evidence type="ECO:0000256" key="5">
    <source>
        <dbReference type="PROSITE-ProRule" id="PRU00176"/>
    </source>
</evidence>
<dbReference type="PANTHER" id="PTHR21245">
    <property type="entry name" value="HETEROGENEOUS NUCLEAR RIBONUCLEOPROTEIN"/>
    <property type="match status" value="1"/>
</dbReference>
<dbReference type="NCBIfam" id="TIGR01648">
    <property type="entry name" value="hnRNP-R-Q"/>
    <property type="match status" value="1"/>
</dbReference>
<evidence type="ECO:0000256" key="2">
    <source>
        <dbReference type="ARBA" id="ARBA00022490"/>
    </source>
</evidence>
<dbReference type="SMART" id="SM00360">
    <property type="entry name" value="RRM"/>
    <property type="match status" value="2"/>
</dbReference>
<dbReference type="OrthoDB" id="3800936at2759"/>
<proteinExistence type="predicted"/>
<keyword evidence="9" id="KW-1185">Reference proteome</keyword>
<dbReference type="CDD" id="cd12251">
    <property type="entry name" value="RRM3_hnRNPR_like"/>
    <property type="match status" value="1"/>
</dbReference>
<dbReference type="AlphaFoldDB" id="A0A653D3S2"/>
<evidence type="ECO:0000256" key="6">
    <source>
        <dbReference type="SAM" id="MobiDB-lite"/>
    </source>
</evidence>
<comment type="subcellular location">
    <subcellularLocation>
        <location evidence="1">Cytoplasm</location>
    </subcellularLocation>
</comment>
<dbReference type="FunFam" id="3.30.70.330:FF:000213">
    <property type="entry name" value="Uncharacterized protein, isoform R"/>
    <property type="match status" value="1"/>
</dbReference>
<dbReference type="SUPFAM" id="SSF54928">
    <property type="entry name" value="RNA-binding domain, RBD"/>
    <property type="match status" value="2"/>
</dbReference>
<accession>A0A653D3S2</accession>
<dbReference type="Gene3D" id="3.30.70.330">
    <property type="match status" value="2"/>
</dbReference>
<dbReference type="Proteomes" id="UP000410492">
    <property type="component" value="Unassembled WGS sequence"/>
</dbReference>
<dbReference type="GO" id="GO:0005737">
    <property type="term" value="C:cytoplasm"/>
    <property type="evidence" value="ECO:0007669"/>
    <property type="project" value="UniProtKB-SubCell"/>
</dbReference>
<keyword evidence="3" id="KW-0677">Repeat</keyword>
<protein>
    <recommendedName>
        <fullName evidence="7">RRM domain-containing protein</fullName>
    </recommendedName>
</protein>
<feature type="compositionally biased region" description="Low complexity" evidence="6">
    <location>
        <begin position="313"/>
        <end position="356"/>
    </location>
</feature>
<keyword evidence="4 5" id="KW-0694">RNA-binding</keyword>
<dbReference type="PROSITE" id="PS50102">
    <property type="entry name" value="RRM"/>
    <property type="match status" value="2"/>
</dbReference>
<dbReference type="GO" id="GO:0003723">
    <property type="term" value="F:RNA binding"/>
    <property type="evidence" value="ECO:0007669"/>
    <property type="project" value="UniProtKB-UniRule"/>
</dbReference>
<evidence type="ECO:0000313" key="9">
    <source>
        <dbReference type="Proteomes" id="UP000410492"/>
    </source>
</evidence>
<feature type="domain" description="RRM" evidence="7">
    <location>
        <begin position="126"/>
        <end position="196"/>
    </location>
</feature>
<evidence type="ECO:0000256" key="4">
    <source>
        <dbReference type="ARBA" id="ARBA00022884"/>
    </source>
</evidence>
<feature type="compositionally biased region" description="Polar residues" evidence="6">
    <location>
        <begin position="385"/>
        <end position="395"/>
    </location>
</feature>
<gene>
    <name evidence="8" type="ORF">CALMAC_LOCUS13619</name>
</gene>